<dbReference type="SUPFAM" id="SSF103473">
    <property type="entry name" value="MFS general substrate transporter"/>
    <property type="match status" value="1"/>
</dbReference>
<dbReference type="FunFam" id="1.20.1250.20:FF:000034">
    <property type="entry name" value="MFS general substrate transporter"/>
    <property type="match status" value="1"/>
</dbReference>
<keyword evidence="5 7" id="KW-0472">Membrane</keyword>
<dbReference type="PROSITE" id="PS50850">
    <property type="entry name" value="MFS"/>
    <property type="match status" value="1"/>
</dbReference>
<accession>A0A0D2ADW9</accession>
<dbReference type="HOGENOM" id="CLU_001265_0_1_1"/>
<feature type="transmembrane region" description="Helical" evidence="7">
    <location>
        <begin position="285"/>
        <end position="309"/>
    </location>
</feature>
<dbReference type="Pfam" id="PF07690">
    <property type="entry name" value="MFS_1"/>
    <property type="match status" value="1"/>
</dbReference>
<dbReference type="EMBL" id="KN847046">
    <property type="protein sequence ID" value="KIW23097.1"/>
    <property type="molecule type" value="Genomic_DNA"/>
</dbReference>
<feature type="transmembrane region" description="Helical" evidence="7">
    <location>
        <begin position="345"/>
        <end position="364"/>
    </location>
</feature>
<dbReference type="Gene3D" id="1.20.1250.20">
    <property type="entry name" value="MFS general substrate transporter like domains"/>
    <property type="match status" value="2"/>
</dbReference>
<keyword evidence="3 7" id="KW-0812">Transmembrane</keyword>
<evidence type="ECO:0000256" key="2">
    <source>
        <dbReference type="ARBA" id="ARBA00022448"/>
    </source>
</evidence>
<name>A0A0D2ADW9_9EURO</name>
<feature type="transmembrane region" description="Helical" evidence="7">
    <location>
        <begin position="117"/>
        <end position="136"/>
    </location>
</feature>
<evidence type="ECO:0000256" key="4">
    <source>
        <dbReference type="ARBA" id="ARBA00022989"/>
    </source>
</evidence>
<feature type="region of interest" description="Disordered" evidence="6">
    <location>
        <begin position="16"/>
        <end position="35"/>
    </location>
</feature>
<evidence type="ECO:0000313" key="10">
    <source>
        <dbReference type="Proteomes" id="UP000054466"/>
    </source>
</evidence>
<feature type="transmembrane region" description="Helical" evidence="7">
    <location>
        <begin position="47"/>
        <end position="64"/>
    </location>
</feature>
<evidence type="ECO:0000256" key="3">
    <source>
        <dbReference type="ARBA" id="ARBA00022692"/>
    </source>
</evidence>
<feature type="transmembrane region" description="Helical" evidence="7">
    <location>
        <begin position="210"/>
        <end position="232"/>
    </location>
</feature>
<feature type="transmembrane region" description="Helical" evidence="7">
    <location>
        <begin position="90"/>
        <end position="110"/>
    </location>
</feature>
<feature type="transmembrane region" description="Helical" evidence="7">
    <location>
        <begin position="376"/>
        <end position="394"/>
    </location>
</feature>
<evidence type="ECO:0000256" key="5">
    <source>
        <dbReference type="ARBA" id="ARBA00023136"/>
    </source>
</evidence>
<keyword evidence="10" id="KW-1185">Reference proteome</keyword>
<evidence type="ECO:0000256" key="1">
    <source>
        <dbReference type="ARBA" id="ARBA00004141"/>
    </source>
</evidence>
<proteinExistence type="predicted"/>
<reference evidence="9 10" key="1">
    <citation type="submission" date="2015-01" db="EMBL/GenBank/DDBJ databases">
        <title>The Genome Sequence of Cladophialophora immunda CBS83496.</title>
        <authorList>
            <consortium name="The Broad Institute Genomics Platform"/>
            <person name="Cuomo C."/>
            <person name="de Hoog S."/>
            <person name="Gorbushina A."/>
            <person name="Stielow B."/>
            <person name="Teixiera M."/>
            <person name="Abouelleil A."/>
            <person name="Chapman S.B."/>
            <person name="Priest M."/>
            <person name="Young S.K."/>
            <person name="Wortman J."/>
            <person name="Nusbaum C."/>
            <person name="Birren B."/>
        </authorList>
    </citation>
    <scope>NUCLEOTIDE SEQUENCE [LARGE SCALE GENOMIC DNA]</scope>
    <source>
        <strain evidence="9 10">CBS 83496</strain>
    </source>
</reference>
<gene>
    <name evidence="9" type="ORF">PV07_11323</name>
</gene>
<feature type="transmembrane region" description="Helical" evidence="7">
    <location>
        <begin position="433"/>
        <end position="450"/>
    </location>
</feature>
<dbReference type="RefSeq" id="XP_016243313.1">
    <property type="nucleotide sequence ID" value="XM_016398751.1"/>
</dbReference>
<dbReference type="PANTHER" id="PTHR43791">
    <property type="entry name" value="PERMEASE-RELATED"/>
    <property type="match status" value="1"/>
</dbReference>
<dbReference type="GO" id="GO:0016020">
    <property type="term" value="C:membrane"/>
    <property type="evidence" value="ECO:0007669"/>
    <property type="project" value="UniProtKB-SubCell"/>
</dbReference>
<keyword evidence="2" id="KW-0813">Transport</keyword>
<dbReference type="GeneID" id="27350517"/>
<sequence length="458" mass="50196">MEKSLDVRADDGWIEDKGARAVNGDHPDANLTPEERAEKDRQLLRKLDLRLIPWLCLIYLLSFLDRTNIGNAKIAGLQEDLHMSNGQWNASLAIFFVSYSVFEPLSNILLKKFRPSIYIPTIMVLWGISCICQGLVSDFSGLSAVRWFLGLFEAGLFPGCNLYLSCWYRRSEIGARSAIFFSAAAIAGSFGGLLAYALSLMHGVGNKPGWAWIFIIEGLLTVFVAAGSYWLIYDFPDTATFLSPDDRLRVYYRLKADQQSSAKHESFKWAYFWASVKDWKTYTTALMGGGGGAGLYGFSVFLPTILAGLGYRSTTAQLLSIPPYAVAAVLTIAVGFIGDRTKQRGLCAICIAPLAIIGYCVLISDVSVGAKYTATFLAAMGIYPAVPLLASWAANNTEGVYKRGITMGLMMGWSNLQGVVTSNVYRGKDAPRFILGHSVVIGYLTLAYWGEQSSTTCS</sequence>
<evidence type="ECO:0000259" key="8">
    <source>
        <dbReference type="PROSITE" id="PS50850"/>
    </source>
</evidence>
<dbReference type="InterPro" id="IPR011701">
    <property type="entry name" value="MFS"/>
</dbReference>
<dbReference type="InterPro" id="IPR036259">
    <property type="entry name" value="MFS_trans_sf"/>
</dbReference>
<evidence type="ECO:0000256" key="7">
    <source>
        <dbReference type="SAM" id="Phobius"/>
    </source>
</evidence>
<feature type="domain" description="Major facilitator superfamily (MFS) profile" evidence="8">
    <location>
        <begin position="51"/>
        <end position="454"/>
    </location>
</feature>
<dbReference type="GO" id="GO:0022857">
    <property type="term" value="F:transmembrane transporter activity"/>
    <property type="evidence" value="ECO:0007669"/>
    <property type="project" value="InterPro"/>
</dbReference>
<evidence type="ECO:0000256" key="6">
    <source>
        <dbReference type="SAM" id="MobiDB-lite"/>
    </source>
</evidence>
<dbReference type="InterPro" id="IPR020846">
    <property type="entry name" value="MFS_dom"/>
</dbReference>
<organism evidence="9 10">
    <name type="scientific">Cladophialophora immunda</name>
    <dbReference type="NCBI Taxonomy" id="569365"/>
    <lineage>
        <taxon>Eukaryota</taxon>
        <taxon>Fungi</taxon>
        <taxon>Dikarya</taxon>
        <taxon>Ascomycota</taxon>
        <taxon>Pezizomycotina</taxon>
        <taxon>Eurotiomycetes</taxon>
        <taxon>Chaetothyriomycetidae</taxon>
        <taxon>Chaetothyriales</taxon>
        <taxon>Herpotrichiellaceae</taxon>
        <taxon>Cladophialophora</taxon>
    </lineage>
</organism>
<feature type="transmembrane region" description="Helical" evidence="7">
    <location>
        <begin position="321"/>
        <end position="338"/>
    </location>
</feature>
<dbReference type="FunFam" id="1.20.1250.20:FF:000013">
    <property type="entry name" value="MFS general substrate transporter"/>
    <property type="match status" value="1"/>
</dbReference>
<comment type="subcellular location">
    <subcellularLocation>
        <location evidence="1">Membrane</location>
        <topology evidence="1">Multi-pass membrane protein</topology>
    </subcellularLocation>
</comment>
<dbReference type="AlphaFoldDB" id="A0A0D2ADW9"/>
<dbReference type="VEuPathDB" id="FungiDB:PV07_11323"/>
<feature type="transmembrane region" description="Helical" evidence="7">
    <location>
        <begin position="148"/>
        <end position="166"/>
    </location>
</feature>
<feature type="transmembrane region" description="Helical" evidence="7">
    <location>
        <begin position="178"/>
        <end position="198"/>
    </location>
</feature>
<protein>
    <recommendedName>
        <fullName evidence="8">Major facilitator superfamily (MFS) profile domain-containing protein</fullName>
    </recommendedName>
</protein>
<evidence type="ECO:0000313" key="9">
    <source>
        <dbReference type="EMBL" id="KIW23097.1"/>
    </source>
</evidence>
<dbReference type="OrthoDB" id="2962993at2759"/>
<dbReference type="Proteomes" id="UP000054466">
    <property type="component" value="Unassembled WGS sequence"/>
</dbReference>
<dbReference type="PANTHER" id="PTHR43791:SF19">
    <property type="entry name" value="TRANSPORTER, PUTATIVE (AFU_ORTHOLOGUE AFUA_1G01812)-RELATED"/>
    <property type="match status" value="1"/>
</dbReference>
<keyword evidence="4 7" id="KW-1133">Transmembrane helix</keyword>